<dbReference type="InterPro" id="IPR011010">
    <property type="entry name" value="DNA_brk_join_enz"/>
</dbReference>
<keyword evidence="1" id="KW-0238">DNA-binding</keyword>
<dbReference type="PANTHER" id="PTHR34605">
    <property type="entry name" value="PHAGE_INTEGRASE DOMAIN-CONTAINING PROTEIN"/>
    <property type="match status" value="1"/>
</dbReference>
<keyword evidence="6" id="KW-1185">Reference proteome</keyword>
<dbReference type="GO" id="GO:0003677">
    <property type="term" value="F:DNA binding"/>
    <property type="evidence" value="ECO:0007669"/>
    <property type="project" value="UniProtKB-KW"/>
</dbReference>
<feature type="region of interest" description="Disordered" evidence="3">
    <location>
        <begin position="1"/>
        <end position="86"/>
    </location>
</feature>
<sequence length="623" mass="68514">MGKRKTNACANGGANAQQKRQRTAEKSRKGTRASSISKKTNNSAQTPASSCSATGINGRARRRRQASSTERARALQSRPLTVDSGVGLPEAIPALPAAGIPPAISSTPPPPATALNTQPSQPGSQLQLQSTDVPISQAGAVGGRKGLTNTAWNITDLAKETQWLLGQSLGEGSQRVYQRAVDSFQEFRLNHQLNPSWPASVKQVMAFIAQLSISGKAPTTITVHVAALAYLHNMHGWADPTKHFLIMKMQEGSRRDKCCVDTRRPITWELMRQLLPNLAYVCFSRYEAIMFKAAYLLAFFGFLRIGEFTVRGKGDDTRKALNITDVQIRFSKTDQYGKSTTLWINANRVEGVCPVQAMKSYLQARPQVEGLLFCHENGSPLTRYQFSAVLKKNIQQIGANVSRYGTHSFRIGAATTAALNGVPPEQIRKMGRVRNRVWIVGDSIVRRAKERATAQNRLHLGAEKGAVQWHGQGGATLHDLPRMVRNRLNYNAPPALAIVHLGTNDLGQRDACRCRIAIDTAIQTLRARMPGTHIAWSGILPRLFYYGSRPGPTSQEAMDGVRKSLNKFAKRRISQMVNTSMIVHNIDTKEHSLFHRDGIHLSDVGSDMLIDKFESAAKDTGLL</sequence>
<dbReference type="SUPFAM" id="SSF52266">
    <property type="entry name" value="SGNH hydrolase"/>
    <property type="match status" value="1"/>
</dbReference>
<feature type="compositionally biased region" description="Low complexity" evidence="3">
    <location>
        <begin position="113"/>
        <end position="128"/>
    </location>
</feature>
<reference evidence="5" key="2">
    <citation type="submission" date="2021-01" db="UniProtKB">
        <authorList>
            <consortium name="EnsemblMetazoa"/>
        </authorList>
    </citation>
    <scope>IDENTIFICATION</scope>
</reference>
<dbReference type="InParanoid" id="A0A7M7ST84"/>
<dbReference type="EnsemblMetazoa" id="XM_030973578">
    <property type="protein sequence ID" value="XP_030829438"/>
    <property type="gene ID" value="LOC105442356"/>
</dbReference>
<evidence type="ECO:0000313" key="6">
    <source>
        <dbReference type="Proteomes" id="UP000007110"/>
    </source>
</evidence>
<dbReference type="OMA" id="WINANRV"/>
<dbReference type="InterPro" id="IPR013762">
    <property type="entry name" value="Integrase-like_cat_sf"/>
</dbReference>
<dbReference type="AlphaFoldDB" id="A0A7M7ST84"/>
<evidence type="ECO:0000256" key="2">
    <source>
        <dbReference type="ARBA" id="ARBA00023172"/>
    </source>
</evidence>
<dbReference type="GO" id="GO:0015074">
    <property type="term" value="P:DNA integration"/>
    <property type="evidence" value="ECO:0007669"/>
    <property type="project" value="InterPro"/>
</dbReference>
<keyword evidence="2" id="KW-0233">DNA recombination</keyword>
<dbReference type="CDD" id="cd00229">
    <property type="entry name" value="SGNH_hydrolase"/>
    <property type="match status" value="1"/>
</dbReference>
<evidence type="ECO:0000313" key="5">
    <source>
        <dbReference type="EnsemblMetazoa" id="XP_030829438"/>
    </source>
</evidence>
<dbReference type="Proteomes" id="UP000007110">
    <property type="component" value="Unassembled WGS sequence"/>
</dbReference>
<protein>
    <recommendedName>
        <fullName evidence="4">SGNH hydrolase-type esterase domain-containing protein</fullName>
    </recommendedName>
</protein>
<feature type="domain" description="SGNH hydrolase-type esterase" evidence="4">
    <location>
        <begin position="440"/>
        <end position="606"/>
    </location>
</feature>
<dbReference type="Gene3D" id="3.40.50.1110">
    <property type="entry name" value="SGNH hydrolase"/>
    <property type="match status" value="1"/>
</dbReference>
<proteinExistence type="predicted"/>
<feature type="compositionally biased region" description="Low complexity" evidence="3">
    <location>
        <begin position="7"/>
        <end position="16"/>
    </location>
</feature>
<dbReference type="RefSeq" id="XP_030829438.1">
    <property type="nucleotide sequence ID" value="XM_030973578.1"/>
</dbReference>
<dbReference type="Pfam" id="PF13472">
    <property type="entry name" value="Lipase_GDSL_2"/>
    <property type="match status" value="1"/>
</dbReference>
<dbReference type="OrthoDB" id="6156206at2759"/>
<dbReference type="SUPFAM" id="SSF47823">
    <property type="entry name" value="lambda integrase-like, N-terminal domain"/>
    <property type="match status" value="1"/>
</dbReference>
<dbReference type="GO" id="GO:0006310">
    <property type="term" value="P:DNA recombination"/>
    <property type="evidence" value="ECO:0007669"/>
    <property type="project" value="UniProtKB-KW"/>
</dbReference>
<evidence type="ECO:0000256" key="3">
    <source>
        <dbReference type="SAM" id="MobiDB-lite"/>
    </source>
</evidence>
<organism evidence="5 6">
    <name type="scientific">Strongylocentrotus purpuratus</name>
    <name type="common">Purple sea urchin</name>
    <dbReference type="NCBI Taxonomy" id="7668"/>
    <lineage>
        <taxon>Eukaryota</taxon>
        <taxon>Metazoa</taxon>
        <taxon>Echinodermata</taxon>
        <taxon>Eleutherozoa</taxon>
        <taxon>Echinozoa</taxon>
        <taxon>Echinoidea</taxon>
        <taxon>Euechinoidea</taxon>
        <taxon>Echinacea</taxon>
        <taxon>Camarodonta</taxon>
        <taxon>Echinidea</taxon>
        <taxon>Strongylocentrotidae</taxon>
        <taxon>Strongylocentrotus</taxon>
    </lineage>
</organism>
<feature type="compositionally biased region" description="Polar residues" evidence="3">
    <location>
        <begin position="32"/>
        <end position="55"/>
    </location>
</feature>
<dbReference type="KEGG" id="spu:105442356"/>
<name>A0A7M7ST84_STRPU</name>
<dbReference type="InterPro" id="IPR010998">
    <property type="entry name" value="Integrase_recombinase_N"/>
</dbReference>
<dbReference type="Gene3D" id="1.10.150.130">
    <property type="match status" value="1"/>
</dbReference>
<reference evidence="6" key="1">
    <citation type="submission" date="2015-02" db="EMBL/GenBank/DDBJ databases">
        <title>Genome sequencing for Strongylocentrotus purpuratus.</title>
        <authorList>
            <person name="Murali S."/>
            <person name="Liu Y."/>
            <person name="Vee V."/>
            <person name="English A."/>
            <person name="Wang M."/>
            <person name="Skinner E."/>
            <person name="Han Y."/>
            <person name="Muzny D.M."/>
            <person name="Worley K.C."/>
            <person name="Gibbs R.A."/>
        </authorList>
    </citation>
    <scope>NUCLEOTIDE SEQUENCE</scope>
</reference>
<accession>A0A7M7ST84</accession>
<feature type="region of interest" description="Disordered" evidence="3">
    <location>
        <begin position="99"/>
        <end position="128"/>
    </location>
</feature>
<dbReference type="PANTHER" id="PTHR34605:SF3">
    <property type="entry name" value="P CELL-TYPE AGGLUTINATION PROTEIN MAP4-LIKE-RELATED"/>
    <property type="match status" value="1"/>
</dbReference>
<dbReference type="GeneID" id="105442356"/>
<evidence type="ECO:0000259" key="4">
    <source>
        <dbReference type="Pfam" id="PF13472"/>
    </source>
</evidence>
<dbReference type="SUPFAM" id="SSF56349">
    <property type="entry name" value="DNA breaking-rejoining enzymes"/>
    <property type="match status" value="1"/>
</dbReference>
<evidence type="ECO:0000256" key="1">
    <source>
        <dbReference type="ARBA" id="ARBA00023125"/>
    </source>
</evidence>
<dbReference type="Gene3D" id="1.10.443.10">
    <property type="entry name" value="Intergrase catalytic core"/>
    <property type="match status" value="1"/>
</dbReference>
<dbReference type="InterPro" id="IPR013830">
    <property type="entry name" value="SGNH_hydro"/>
</dbReference>
<dbReference type="InterPro" id="IPR052925">
    <property type="entry name" value="Phage_Integrase-like_Recomb"/>
</dbReference>
<dbReference type="InterPro" id="IPR036514">
    <property type="entry name" value="SGNH_hydro_sf"/>
</dbReference>